<dbReference type="PROSITE" id="PS51257">
    <property type="entry name" value="PROKAR_LIPOPROTEIN"/>
    <property type="match status" value="1"/>
</dbReference>
<reference evidence="2" key="1">
    <citation type="journal article" date="2019" name="Int. J. Syst. Evol. Microbiol.">
        <title>The Global Catalogue of Microorganisms (GCM) 10K type strain sequencing project: providing services to taxonomists for standard genome sequencing and annotation.</title>
        <authorList>
            <consortium name="The Broad Institute Genomics Platform"/>
            <consortium name="The Broad Institute Genome Sequencing Center for Infectious Disease"/>
            <person name="Wu L."/>
            <person name="Ma J."/>
        </authorList>
    </citation>
    <scope>NUCLEOTIDE SEQUENCE [LARGE SCALE GENOMIC DNA]</scope>
    <source>
        <strain evidence="2">CAIM 431</strain>
    </source>
</reference>
<gene>
    <name evidence="1" type="ORF">ACFSCS_08965</name>
</gene>
<dbReference type="EMBL" id="JBHUFZ010000018">
    <property type="protein sequence ID" value="MFD1890310.1"/>
    <property type="molecule type" value="Genomic_DNA"/>
</dbReference>
<comment type="caution">
    <text evidence="1">The sequence shown here is derived from an EMBL/GenBank/DDBJ whole genome shotgun (WGS) entry which is preliminary data.</text>
</comment>
<name>A0ABW4RXD9_9ACTN</name>
<evidence type="ECO:0000313" key="1">
    <source>
        <dbReference type="EMBL" id="MFD1890310.1"/>
    </source>
</evidence>
<organism evidence="1 2">
    <name type="scientific">Luteococcus peritonei</name>
    <dbReference type="NCBI Taxonomy" id="88874"/>
    <lineage>
        <taxon>Bacteria</taxon>
        <taxon>Bacillati</taxon>
        <taxon>Actinomycetota</taxon>
        <taxon>Actinomycetes</taxon>
        <taxon>Propionibacteriales</taxon>
        <taxon>Propionibacteriaceae</taxon>
        <taxon>Luteococcus</taxon>
    </lineage>
</organism>
<proteinExistence type="predicted"/>
<sequence>MKHIHTAAVVAASIALTGCASVRSEPAPAPSPSVSCTTLDLASADVAGSREQATECFQYLAHRDPERARSVMELVEVPAEDEFGHRTASPTDEHAAQAAVLRIEQGLRADAKAMPVTYERSSMAQQILREA</sequence>
<dbReference type="RefSeq" id="WP_343873326.1">
    <property type="nucleotide sequence ID" value="NZ_BAAAIX010000015.1"/>
</dbReference>
<keyword evidence="2" id="KW-1185">Reference proteome</keyword>
<evidence type="ECO:0000313" key="2">
    <source>
        <dbReference type="Proteomes" id="UP001597326"/>
    </source>
</evidence>
<evidence type="ECO:0008006" key="3">
    <source>
        <dbReference type="Google" id="ProtNLM"/>
    </source>
</evidence>
<accession>A0ABW4RXD9</accession>
<dbReference type="Proteomes" id="UP001597326">
    <property type="component" value="Unassembled WGS sequence"/>
</dbReference>
<protein>
    <recommendedName>
        <fullName evidence="3">Lipoprotein</fullName>
    </recommendedName>
</protein>